<accession>A0A139QNM5</accession>
<sequence>MDKLISNDDYAHVLSPEYPQAVDDFELFRGQHEKILVFWINGIMPS</sequence>
<gene>
    <name evidence="1" type="ORF">SGADD03_01986</name>
</gene>
<evidence type="ECO:0000313" key="2">
    <source>
        <dbReference type="Proteomes" id="UP000071927"/>
    </source>
</evidence>
<reference evidence="1 2" key="1">
    <citation type="submission" date="2016-01" db="EMBL/GenBank/DDBJ databases">
        <title>Highly variable Streptococcus oralis are common among viridans streptococci isolated from primates.</title>
        <authorList>
            <person name="Denapaite D."/>
            <person name="Rieger M."/>
            <person name="Koendgen S."/>
            <person name="Brueckner R."/>
            <person name="Ochigava I."/>
            <person name="Kappeler P."/>
            <person name="Maetz-Rensing K."/>
            <person name="Leendertz F."/>
            <person name="Hakenbeck R."/>
        </authorList>
    </citation>
    <scope>NUCLEOTIDE SEQUENCE [LARGE SCALE GENOMIC DNA]</scope>
    <source>
        <strain evidence="1 2">DD03</strain>
    </source>
</reference>
<comment type="caution">
    <text evidence="1">The sequence shown here is derived from an EMBL/GenBank/DDBJ whole genome shotgun (WGS) entry which is preliminary data.</text>
</comment>
<dbReference type="AlphaFoldDB" id="A0A139QNM5"/>
<evidence type="ECO:0000313" key="1">
    <source>
        <dbReference type="EMBL" id="KXU04135.1"/>
    </source>
</evidence>
<name>A0A139QNM5_9STRE</name>
<organism evidence="1 2">
    <name type="scientific">Streptococcus gallolyticus</name>
    <dbReference type="NCBI Taxonomy" id="315405"/>
    <lineage>
        <taxon>Bacteria</taxon>
        <taxon>Bacillati</taxon>
        <taxon>Bacillota</taxon>
        <taxon>Bacilli</taxon>
        <taxon>Lactobacillales</taxon>
        <taxon>Streptococcaceae</taxon>
        <taxon>Streptococcus</taxon>
    </lineage>
</organism>
<dbReference type="RefSeq" id="WP_196756440.1">
    <property type="nucleotide sequence ID" value="NZ_KQ968745.1"/>
</dbReference>
<dbReference type="Proteomes" id="UP000071927">
    <property type="component" value="Unassembled WGS sequence"/>
</dbReference>
<proteinExistence type="predicted"/>
<dbReference type="EMBL" id="LQXV01000404">
    <property type="protein sequence ID" value="KXU04135.1"/>
    <property type="molecule type" value="Genomic_DNA"/>
</dbReference>
<protein>
    <submittedName>
        <fullName evidence="1">Uncharacterized protein</fullName>
    </submittedName>
</protein>